<comment type="caution">
    <text evidence="2">The sequence shown here is derived from an EMBL/GenBank/DDBJ whole genome shotgun (WGS) entry which is preliminary data.</text>
</comment>
<dbReference type="Gene3D" id="3.40.190.10">
    <property type="entry name" value="Periplasmic binding protein-like II"/>
    <property type="match status" value="2"/>
</dbReference>
<accession>A0ABV6YYB5</accession>
<keyword evidence="1" id="KW-0812">Transmembrane</keyword>
<dbReference type="Proteomes" id="UP001594351">
    <property type="component" value="Unassembled WGS sequence"/>
</dbReference>
<keyword evidence="1" id="KW-1133">Transmembrane helix</keyword>
<organism evidence="2 3">
    <name type="scientific">candidate division CSSED10-310 bacterium</name>
    <dbReference type="NCBI Taxonomy" id="2855610"/>
    <lineage>
        <taxon>Bacteria</taxon>
        <taxon>Bacteria division CSSED10-310</taxon>
    </lineage>
</organism>
<reference evidence="2 3" key="1">
    <citation type="submission" date="2024-09" db="EMBL/GenBank/DDBJ databases">
        <title>Laminarin stimulates single cell rates of sulfate reduction while oxygen inhibits transcriptomic activity in coastal marine sediment.</title>
        <authorList>
            <person name="Lindsay M."/>
            <person name="Orcutt B."/>
            <person name="Emerson D."/>
            <person name="Stepanauskas R."/>
            <person name="D'Angelo T."/>
        </authorList>
    </citation>
    <scope>NUCLEOTIDE SEQUENCE [LARGE SCALE GENOMIC DNA]</scope>
    <source>
        <strain evidence="2">SAG AM-311-K15</strain>
    </source>
</reference>
<dbReference type="Pfam" id="PF12974">
    <property type="entry name" value="Phosphonate-bd"/>
    <property type="match status" value="1"/>
</dbReference>
<evidence type="ECO:0000313" key="3">
    <source>
        <dbReference type="Proteomes" id="UP001594351"/>
    </source>
</evidence>
<keyword evidence="1" id="KW-0472">Membrane</keyword>
<dbReference type="SUPFAM" id="SSF53850">
    <property type="entry name" value="Periplasmic binding protein-like II"/>
    <property type="match status" value="1"/>
</dbReference>
<feature type="transmembrane region" description="Helical" evidence="1">
    <location>
        <begin position="7"/>
        <end position="25"/>
    </location>
</feature>
<evidence type="ECO:0000313" key="2">
    <source>
        <dbReference type="EMBL" id="MFC1851177.1"/>
    </source>
</evidence>
<gene>
    <name evidence="2" type="ORF">ACFL27_13360</name>
</gene>
<sequence length="353" mass="40137">MRKISATFIRIVFILLITAGVILLLTTDKNLAGAETDQVKAEKQFFFIYYYPDAPVLTPFDIFDNIEALSLVIERSIPGKTKVVRRLFKRREDFQEYLPTQLPDFLIIDPIFWVQMEQREVYTPLLVMNIDNSTSHTKKLIVSSDSPIKSLKDMQGKNLATTLPFTAENEILSNLYFQSFINPSFYFQSIKRVDNSGSALLSVLYRDAAGALIPSYLKGLKEDHVVGKIRPIFESKSILNGIFAVNKNTVSTTIREAIKKRFLNLRQTREGKKTLAKLRISTWATIDPVSLLDLSRRCIISRWHNTAEIMEAHYLTPPVDNIAGPKFPAAKPVFTTSPFEPGPMYDEFDAASR</sequence>
<protein>
    <submittedName>
        <fullName evidence="2">Phosphate/phosphite/phosphonate ABC transporter substrate-binding protein</fullName>
    </submittedName>
</protein>
<evidence type="ECO:0000256" key="1">
    <source>
        <dbReference type="SAM" id="Phobius"/>
    </source>
</evidence>
<proteinExistence type="predicted"/>
<name>A0ABV6YYB5_UNCC1</name>
<dbReference type="EMBL" id="JBHPBY010000160">
    <property type="protein sequence ID" value="MFC1851177.1"/>
    <property type="molecule type" value="Genomic_DNA"/>
</dbReference>
<keyword evidence="3" id="KW-1185">Reference proteome</keyword>